<gene>
    <name evidence="1" type="ORF">ACE3NQ_22455</name>
</gene>
<evidence type="ECO:0008006" key="3">
    <source>
        <dbReference type="Google" id="ProtNLM"/>
    </source>
</evidence>
<evidence type="ECO:0000313" key="2">
    <source>
        <dbReference type="Proteomes" id="UP001580407"/>
    </source>
</evidence>
<organism evidence="1 2">
    <name type="scientific">Paenibacillus terreus</name>
    <dbReference type="NCBI Taxonomy" id="1387834"/>
    <lineage>
        <taxon>Bacteria</taxon>
        <taxon>Bacillati</taxon>
        <taxon>Bacillota</taxon>
        <taxon>Bacilli</taxon>
        <taxon>Bacillales</taxon>
        <taxon>Paenibacillaceae</taxon>
        <taxon>Paenibacillus</taxon>
    </lineage>
</organism>
<reference evidence="1 2" key="1">
    <citation type="submission" date="2024-09" db="EMBL/GenBank/DDBJ databases">
        <authorList>
            <person name="Ruan L."/>
        </authorList>
    </citation>
    <scope>NUCLEOTIDE SEQUENCE [LARGE SCALE GENOMIC DNA]</scope>
    <source>
        <strain evidence="1 2">D33</strain>
    </source>
</reference>
<sequence>MSRNIQYDKYNYFCYIGVFQDTDYEPISLILDTQTAIMLEKFYYNPHKLKSEVNAAITRFLLETINKDKVPGLAMQEACWDRALGSLNLPQFNRLELALNNINTWDRERIIKHSQSNGVPYNDFVTREKVTFTETMIPHLKSNPLLLGSYTIILKIHLLNYRKSKIDKFKLFREFIDFMNNKVSIFHAVEFSLAVDYFLGNSKKNDNAQSLLKFGSKDPLGAILTSCWDLFFLRFLQLSFMQNIGGILRPKLISRDDALINLAKYSYIHGLIEVNETPMPVVSFDHEDLDTTTLDYLDEIRTEIIKSTHIRSLSYLGDIEKLVGRITETARELEEELIGMIKQK</sequence>
<comment type="caution">
    <text evidence="1">The sequence shown here is derived from an EMBL/GenBank/DDBJ whole genome shotgun (WGS) entry which is preliminary data.</text>
</comment>
<keyword evidence="2" id="KW-1185">Reference proteome</keyword>
<dbReference type="RefSeq" id="WP_375527405.1">
    <property type="nucleotide sequence ID" value="NZ_JBHILM010000029.1"/>
</dbReference>
<proteinExistence type="predicted"/>
<accession>A0ABV5BDA6</accession>
<protein>
    <recommendedName>
        <fullName evidence="3">DUF3800 domain-containing protein</fullName>
    </recommendedName>
</protein>
<dbReference type="Proteomes" id="UP001580407">
    <property type="component" value="Unassembled WGS sequence"/>
</dbReference>
<name>A0ABV5BDA6_9BACL</name>
<dbReference type="EMBL" id="JBHILM010000029">
    <property type="protein sequence ID" value="MFB5683677.1"/>
    <property type="molecule type" value="Genomic_DNA"/>
</dbReference>
<evidence type="ECO:0000313" key="1">
    <source>
        <dbReference type="EMBL" id="MFB5683677.1"/>
    </source>
</evidence>